<dbReference type="AlphaFoldDB" id="A0A2P5C4X4"/>
<evidence type="ECO:0000313" key="2">
    <source>
        <dbReference type="Proteomes" id="UP000237105"/>
    </source>
</evidence>
<reference evidence="2" key="1">
    <citation type="submission" date="2016-06" db="EMBL/GenBank/DDBJ databases">
        <title>Parallel loss of symbiosis genes in relatives of nitrogen-fixing non-legume Parasponia.</title>
        <authorList>
            <person name="Van Velzen R."/>
            <person name="Holmer R."/>
            <person name="Bu F."/>
            <person name="Rutten L."/>
            <person name="Van Zeijl A."/>
            <person name="Liu W."/>
            <person name="Santuari L."/>
            <person name="Cao Q."/>
            <person name="Sharma T."/>
            <person name="Shen D."/>
            <person name="Roswanjaya Y."/>
            <person name="Wardhani T."/>
            <person name="Kalhor M.S."/>
            <person name="Jansen J."/>
            <person name="Van den Hoogen J."/>
            <person name="Gungor B."/>
            <person name="Hartog M."/>
            <person name="Hontelez J."/>
            <person name="Verver J."/>
            <person name="Yang W.-C."/>
            <person name="Schijlen E."/>
            <person name="Repin R."/>
            <person name="Schilthuizen M."/>
            <person name="Schranz E."/>
            <person name="Heidstra R."/>
            <person name="Miyata K."/>
            <person name="Fedorova E."/>
            <person name="Kohlen W."/>
            <person name="Bisseling T."/>
            <person name="Smit S."/>
            <person name="Geurts R."/>
        </authorList>
    </citation>
    <scope>NUCLEOTIDE SEQUENCE [LARGE SCALE GENOMIC DNA]</scope>
    <source>
        <strain evidence="2">cv. WU1-14</strain>
    </source>
</reference>
<gene>
    <name evidence="1" type="ORF">PanWU01x14_184170</name>
</gene>
<keyword evidence="2" id="KW-1185">Reference proteome</keyword>
<dbReference type="Proteomes" id="UP000237105">
    <property type="component" value="Unassembled WGS sequence"/>
</dbReference>
<evidence type="ECO:0000313" key="1">
    <source>
        <dbReference type="EMBL" id="PON56058.1"/>
    </source>
</evidence>
<dbReference type="EMBL" id="JXTB01000175">
    <property type="protein sequence ID" value="PON56058.1"/>
    <property type="molecule type" value="Genomic_DNA"/>
</dbReference>
<accession>A0A2P5C4X4</accession>
<name>A0A2P5C4X4_PARAD</name>
<protein>
    <submittedName>
        <fullName evidence="1">Uncharacterized protein</fullName>
    </submittedName>
</protein>
<proteinExistence type="predicted"/>
<sequence length="82" mass="9546">MAFITNLQYDGDTNEKLWKMKGSKHISPTYFTDNNTLKRQSIKIIFNLMPTQNEEDRVKVALLYLLANGLLTNSPGMHLRRF</sequence>
<dbReference type="OrthoDB" id="1930729at2759"/>
<organism evidence="1 2">
    <name type="scientific">Parasponia andersonii</name>
    <name type="common">Sponia andersonii</name>
    <dbReference type="NCBI Taxonomy" id="3476"/>
    <lineage>
        <taxon>Eukaryota</taxon>
        <taxon>Viridiplantae</taxon>
        <taxon>Streptophyta</taxon>
        <taxon>Embryophyta</taxon>
        <taxon>Tracheophyta</taxon>
        <taxon>Spermatophyta</taxon>
        <taxon>Magnoliopsida</taxon>
        <taxon>eudicotyledons</taxon>
        <taxon>Gunneridae</taxon>
        <taxon>Pentapetalae</taxon>
        <taxon>rosids</taxon>
        <taxon>fabids</taxon>
        <taxon>Rosales</taxon>
        <taxon>Cannabaceae</taxon>
        <taxon>Parasponia</taxon>
    </lineage>
</organism>
<comment type="caution">
    <text evidence="1">The sequence shown here is derived from an EMBL/GenBank/DDBJ whole genome shotgun (WGS) entry which is preliminary data.</text>
</comment>